<protein>
    <submittedName>
        <fullName evidence="3">Zinc carboxypeptidase</fullName>
    </submittedName>
</protein>
<keyword evidence="3" id="KW-0645">Protease</keyword>
<reference evidence="3 4" key="1">
    <citation type="submission" date="2016-10" db="EMBL/GenBank/DDBJ databases">
        <authorList>
            <person name="de Groot N.N."/>
        </authorList>
    </citation>
    <scope>NUCLEOTIDE SEQUENCE [LARGE SCALE GENOMIC DNA]</scope>
    <source>
        <strain evidence="3 4">DSM 17794</strain>
    </source>
</reference>
<comment type="caution">
    <text evidence="1">Lacks conserved residue(s) required for the propagation of feature annotation.</text>
</comment>
<gene>
    <name evidence="3" type="ORF">SAMN05660413_01099</name>
</gene>
<name>A0A1I4Z4Y2_9FLAO</name>
<accession>A0A1I4Z4Y2</accession>
<proteinExistence type="inferred from homology"/>
<dbReference type="InterPro" id="IPR000834">
    <property type="entry name" value="Peptidase_M14"/>
</dbReference>
<keyword evidence="3" id="KW-0378">Hydrolase</keyword>
<dbReference type="AlphaFoldDB" id="A0A1I4Z4Y2"/>
<dbReference type="SUPFAM" id="SSF53187">
    <property type="entry name" value="Zn-dependent exopeptidases"/>
    <property type="match status" value="1"/>
</dbReference>
<feature type="domain" description="Peptidase M14" evidence="2">
    <location>
        <begin position="24"/>
        <end position="283"/>
    </location>
</feature>
<dbReference type="Pfam" id="PF00246">
    <property type="entry name" value="Peptidase_M14"/>
    <property type="match status" value="1"/>
</dbReference>
<keyword evidence="4" id="KW-1185">Reference proteome</keyword>
<comment type="similarity">
    <text evidence="1">Belongs to the peptidase M14 family.</text>
</comment>
<dbReference type="Proteomes" id="UP000199153">
    <property type="component" value="Unassembled WGS sequence"/>
</dbReference>
<evidence type="ECO:0000313" key="3">
    <source>
        <dbReference type="EMBL" id="SFN45356.1"/>
    </source>
</evidence>
<keyword evidence="3" id="KW-0121">Carboxypeptidase</keyword>
<evidence type="ECO:0000259" key="2">
    <source>
        <dbReference type="PROSITE" id="PS52035"/>
    </source>
</evidence>
<sequence length="393" mass="44322">MFTFVNMNYSGTLQPVMESYASIRENAIEGRYLHLDHIQPLLKKHSENFRIKEIGRSVLDKPIHRVEIGNGKIKVLAWSQMHGNESTTTKAVFDLLNAACLLKDDSVMTTVLSNCTIRIIPMLNPDGAQAYTRVNANQVDLNRDARDLKEPESRLLRGEFDEFKPDFCFNLHDQRTIFSAGKARKPATLSFLTPAMDTTRAILPERKKSMQIIAGIYADLKETLPGSIGRYDDSYNINCTGDTFQTAKVPTILFEAGHAPGDYKREKVREYVYAAMLSGLYAIASGKFAKINYLAYTNIPQNEKLFNDIILRNVLINNQRMDVSIQYKEELEGEIIKLVPIIEKIAPEITTFAHRKIDGKGKNIEFPEASEVGENVIVNKIVLNGEIIGLNCE</sequence>
<evidence type="ECO:0000256" key="1">
    <source>
        <dbReference type="PROSITE-ProRule" id="PRU01379"/>
    </source>
</evidence>
<organism evidence="3 4">
    <name type="scientific">Salegentibacter flavus</name>
    <dbReference type="NCBI Taxonomy" id="287099"/>
    <lineage>
        <taxon>Bacteria</taxon>
        <taxon>Pseudomonadati</taxon>
        <taxon>Bacteroidota</taxon>
        <taxon>Flavobacteriia</taxon>
        <taxon>Flavobacteriales</taxon>
        <taxon>Flavobacteriaceae</taxon>
        <taxon>Salegentibacter</taxon>
    </lineage>
</organism>
<dbReference type="RefSeq" id="WP_245760388.1">
    <property type="nucleotide sequence ID" value="NZ_FOVL01000005.1"/>
</dbReference>
<dbReference type="STRING" id="287099.SAMN05660413_01099"/>
<dbReference type="GO" id="GO:0006508">
    <property type="term" value="P:proteolysis"/>
    <property type="evidence" value="ECO:0007669"/>
    <property type="project" value="InterPro"/>
</dbReference>
<dbReference type="GO" id="GO:0008270">
    <property type="term" value="F:zinc ion binding"/>
    <property type="evidence" value="ECO:0007669"/>
    <property type="project" value="InterPro"/>
</dbReference>
<dbReference type="Gene3D" id="3.40.630.10">
    <property type="entry name" value="Zn peptidases"/>
    <property type="match status" value="1"/>
</dbReference>
<dbReference type="EMBL" id="FOVL01000005">
    <property type="protein sequence ID" value="SFN45356.1"/>
    <property type="molecule type" value="Genomic_DNA"/>
</dbReference>
<dbReference type="GO" id="GO:0004181">
    <property type="term" value="F:metallocarboxypeptidase activity"/>
    <property type="evidence" value="ECO:0007669"/>
    <property type="project" value="InterPro"/>
</dbReference>
<evidence type="ECO:0000313" key="4">
    <source>
        <dbReference type="Proteomes" id="UP000199153"/>
    </source>
</evidence>
<dbReference type="PROSITE" id="PS52035">
    <property type="entry name" value="PEPTIDASE_M14"/>
    <property type="match status" value="1"/>
</dbReference>